<sequence length="68" mass="7605">MGRGFQELATLKQGFSSMTSVEKKRTAALSVTPCSHVHTDLLKTGRVRRRRDEQLGAVVRLNQSIRGH</sequence>
<proteinExistence type="predicted"/>
<evidence type="ECO:0000313" key="1">
    <source>
        <dbReference type="EMBL" id="KAK2836426.1"/>
    </source>
</evidence>
<accession>A0AA88SEI4</accession>
<dbReference type="Proteomes" id="UP001187315">
    <property type="component" value="Unassembled WGS sequence"/>
</dbReference>
<dbReference type="AlphaFoldDB" id="A0AA88SEI4"/>
<evidence type="ECO:0000313" key="2">
    <source>
        <dbReference type="Proteomes" id="UP001187315"/>
    </source>
</evidence>
<dbReference type="EMBL" id="JAVHJS010000014">
    <property type="protein sequence ID" value="KAK2836426.1"/>
    <property type="molecule type" value="Genomic_DNA"/>
</dbReference>
<name>A0AA88SEI4_TACVA</name>
<protein>
    <submittedName>
        <fullName evidence="1">Uncharacterized protein</fullName>
    </submittedName>
</protein>
<keyword evidence="2" id="KW-1185">Reference proteome</keyword>
<organism evidence="1 2">
    <name type="scientific">Tachysurus vachellii</name>
    <name type="common">Darkbarbel catfish</name>
    <name type="synonym">Pelteobagrus vachellii</name>
    <dbReference type="NCBI Taxonomy" id="175792"/>
    <lineage>
        <taxon>Eukaryota</taxon>
        <taxon>Metazoa</taxon>
        <taxon>Chordata</taxon>
        <taxon>Craniata</taxon>
        <taxon>Vertebrata</taxon>
        <taxon>Euteleostomi</taxon>
        <taxon>Actinopterygii</taxon>
        <taxon>Neopterygii</taxon>
        <taxon>Teleostei</taxon>
        <taxon>Ostariophysi</taxon>
        <taxon>Siluriformes</taxon>
        <taxon>Bagridae</taxon>
        <taxon>Tachysurus</taxon>
    </lineage>
</organism>
<comment type="caution">
    <text evidence="1">The sequence shown here is derived from an EMBL/GenBank/DDBJ whole genome shotgun (WGS) entry which is preliminary data.</text>
</comment>
<gene>
    <name evidence="1" type="ORF">Q7C36_014295</name>
</gene>
<reference evidence="1" key="1">
    <citation type="submission" date="2023-08" db="EMBL/GenBank/DDBJ databases">
        <title>Pelteobagrus vachellii genome.</title>
        <authorList>
            <person name="Liu H."/>
        </authorList>
    </citation>
    <scope>NUCLEOTIDE SEQUENCE</scope>
    <source>
        <strain evidence="1">PRFRI_2022a</strain>
        <tissue evidence="1">Muscle</tissue>
    </source>
</reference>